<evidence type="ECO:0000259" key="2">
    <source>
        <dbReference type="PROSITE" id="PS50110"/>
    </source>
</evidence>
<protein>
    <submittedName>
        <fullName evidence="3">Response regulator receiver protein</fullName>
    </submittedName>
</protein>
<dbReference type="SMART" id="SM00448">
    <property type="entry name" value="REC"/>
    <property type="match status" value="1"/>
</dbReference>
<dbReference type="PANTHER" id="PTHR44520:SF1">
    <property type="entry name" value="TWO-COMPONENT SYSTEM REGULATORY PROTEIN"/>
    <property type="match status" value="1"/>
</dbReference>
<evidence type="ECO:0000313" key="4">
    <source>
        <dbReference type="Proteomes" id="UP000026714"/>
    </source>
</evidence>
<organism evidence="3 4">
    <name type="scientific">Sphaerotilus natans subsp. natans DSM 6575</name>
    <dbReference type="NCBI Taxonomy" id="1286631"/>
    <lineage>
        <taxon>Bacteria</taxon>
        <taxon>Pseudomonadati</taxon>
        <taxon>Pseudomonadota</taxon>
        <taxon>Betaproteobacteria</taxon>
        <taxon>Burkholderiales</taxon>
        <taxon>Sphaerotilaceae</taxon>
        <taxon>Sphaerotilus</taxon>
    </lineage>
</organism>
<dbReference type="PROSITE" id="PS50110">
    <property type="entry name" value="RESPONSE_REGULATORY"/>
    <property type="match status" value="1"/>
</dbReference>
<dbReference type="Proteomes" id="UP000026714">
    <property type="component" value="Unassembled WGS sequence"/>
</dbReference>
<dbReference type="InterPro" id="IPR052893">
    <property type="entry name" value="TCS_response_regulator"/>
</dbReference>
<feature type="domain" description="Response regulatory" evidence="2">
    <location>
        <begin position="10"/>
        <end position="133"/>
    </location>
</feature>
<name>A0A059KRQ0_9BURK</name>
<dbReference type="RefSeq" id="WP_051631509.1">
    <property type="nucleotide sequence ID" value="NZ_AZRA01000014.1"/>
</dbReference>
<dbReference type="EMBL" id="AZRA01000014">
    <property type="protein sequence ID" value="KDB53798.1"/>
    <property type="molecule type" value="Genomic_DNA"/>
</dbReference>
<gene>
    <name evidence="3" type="ORF">X805_05880</name>
</gene>
<feature type="modified residue" description="4-aspartylphosphate" evidence="1">
    <location>
        <position position="66"/>
    </location>
</feature>
<dbReference type="InterPro" id="IPR011006">
    <property type="entry name" value="CheY-like_superfamily"/>
</dbReference>
<sequence length="158" mass="17323">MISSEPVRRAILLVEDNPIDLDLTRRAFARSQLVNPLEVARDGAEALAWLARWEAGEPLPLVVLLDLKLPKVDGLEVLRRYREHALARTVPIVVLTSSAEDCDIAQAYGDGANSYIVKPVDFDKFLEVTSQIKLYWCLLNQPPSAHPPAGVPGVAGST</sequence>
<dbReference type="Gene3D" id="3.40.50.2300">
    <property type="match status" value="1"/>
</dbReference>
<dbReference type="PATRIC" id="fig|1286631.3.peg.580"/>
<dbReference type="Pfam" id="PF00072">
    <property type="entry name" value="Response_reg"/>
    <property type="match status" value="1"/>
</dbReference>
<comment type="caution">
    <text evidence="3">The sequence shown here is derived from an EMBL/GenBank/DDBJ whole genome shotgun (WGS) entry which is preliminary data.</text>
</comment>
<reference evidence="3 4" key="1">
    <citation type="journal article" date="2014" name="FEMS Microbiol. Ecol.">
        <title>Sphaerotilus natans encrusted with nanoball-shaped Fe(III) oxide minerals formed by nitrate-reducing mixotrophic Fe(II) oxidation.</title>
        <authorList>
            <person name="Park S."/>
            <person name="Kim D.H."/>
            <person name="Lee J.H."/>
            <person name="Hur H.G."/>
        </authorList>
    </citation>
    <scope>NUCLEOTIDE SEQUENCE [LARGE SCALE GENOMIC DNA]</scope>
    <source>
        <strain evidence="3 4">DSM 6575</strain>
    </source>
</reference>
<proteinExistence type="predicted"/>
<accession>A0A059KRQ0</accession>
<dbReference type="PANTHER" id="PTHR44520">
    <property type="entry name" value="RESPONSE REGULATOR RCP1-RELATED"/>
    <property type="match status" value="1"/>
</dbReference>
<dbReference type="STRING" id="34103.SAMN05421778_11846"/>
<dbReference type="GO" id="GO:0000160">
    <property type="term" value="P:phosphorelay signal transduction system"/>
    <property type="evidence" value="ECO:0007669"/>
    <property type="project" value="InterPro"/>
</dbReference>
<dbReference type="InterPro" id="IPR001789">
    <property type="entry name" value="Sig_transdc_resp-reg_receiver"/>
</dbReference>
<keyword evidence="4" id="KW-1185">Reference proteome</keyword>
<keyword evidence="1" id="KW-0597">Phosphoprotein</keyword>
<dbReference type="SUPFAM" id="SSF52172">
    <property type="entry name" value="CheY-like"/>
    <property type="match status" value="1"/>
</dbReference>
<dbReference type="CDD" id="cd17557">
    <property type="entry name" value="REC_Rcp-like"/>
    <property type="match status" value="1"/>
</dbReference>
<dbReference type="AlphaFoldDB" id="A0A059KRQ0"/>
<evidence type="ECO:0000313" key="3">
    <source>
        <dbReference type="EMBL" id="KDB53798.1"/>
    </source>
</evidence>
<evidence type="ECO:0000256" key="1">
    <source>
        <dbReference type="PROSITE-ProRule" id="PRU00169"/>
    </source>
</evidence>
<dbReference type="eggNOG" id="COG0745">
    <property type="taxonomic scope" value="Bacteria"/>
</dbReference>